<dbReference type="Gene3D" id="3.20.20.450">
    <property type="entry name" value="EAL domain"/>
    <property type="match status" value="1"/>
</dbReference>
<feature type="transmembrane region" description="Helical" evidence="6">
    <location>
        <begin position="141"/>
        <end position="161"/>
    </location>
</feature>
<keyword evidence="6" id="KW-0472">Membrane</keyword>
<evidence type="ECO:0000259" key="8">
    <source>
        <dbReference type="PROSITE" id="PS50887"/>
    </source>
</evidence>
<dbReference type="Pfam" id="PF00990">
    <property type="entry name" value="GGDEF"/>
    <property type="match status" value="1"/>
</dbReference>
<dbReference type="GO" id="GO:0005886">
    <property type="term" value="C:plasma membrane"/>
    <property type="evidence" value="ECO:0007669"/>
    <property type="project" value="UniProtKB-SubCell"/>
</dbReference>
<comment type="subcellular location">
    <subcellularLocation>
        <location evidence="2">Cell inner membrane</location>
    </subcellularLocation>
</comment>
<reference evidence="10 11" key="1">
    <citation type="journal article" date="2009" name="Mikrobiologiia">
        <title>[Phenanthren biodegradation and interaction of Pseudomonas putida BS3701 and Burkholderia sp.BS3702 in plant rhizosphere].</title>
        <authorList>
            <person name="Ovchinnikova A.A."/>
            <person name="Vetrova A.A."/>
            <person name="Filonov A.E."/>
            <person name="Boronin A.M."/>
        </authorList>
    </citation>
    <scope>NUCLEOTIDE SEQUENCE [LARGE SCALE GENOMIC DNA]</scope>
    <source>
        <strain evidence="10 11">BS3701</strain>
    </source>
</reference>
<dbReference type="PROSITE" id="PS50887">
    <property type="entry name" value="GGDEF"/>
    <property type="match status" value="1"/>
</dbReference>
<dbReference type="InterPro" id="IPR043128">
    <property type="entry name" value="Rev_trsase/Diguanyl_cyclase"/>
</dbReference>
<accession>A0A7D6A512</accession>
<dbReference type="SMART" id="SM00052">
    <property type="entry name" value="EAL"/>
    <property type="match status" value="1"/>
</dbReference>
<feature type="transmembrane region" description="Helical" evidence="6">
    <location>
        <begin position="173"/>
        <end position="196"/>
    </location>
</feature>
<dbReference type="SUPFAM" id="SSF55073">
    <property type="entry name" value="Nucleotide cyclase"/>
    <property type="match status" value="1"/>
</dbReference>
<evidence type="ECO:0000256" key="4">
    <source>
        <dbReference type="ARBA" id="ARBA00022636"/>
    </source>
</evidence>
<dbReference type="SUPFAM" id="SSF141868">
    <property type="entry name" value="EAL domain-like"/>
    <property type="match status" value="1"/>
</dbReference>
<dbReference type="Proteomes" id="UP000510934">
    <property type="component" value="Chromosome"/>
</dbReference>
<evidence type="ECO:0000259" key="9">
    <source>
        <dbReference type="PROSITE" id="PS50924"/>
    </source>
</evidence>
<feature type="transmembrane region" description="Helical" evidence="6">
    <location>
        <begin position="6"/>
        <end position="26"/>
    </location>
</feature>
<feature type="domain" description="MHYT" evidence="9">
    <location>
        <begin position="6"/>
        <end position="199"/>
    </location>
</feature>
<dbReference type="InterPro" id="IPR035919">
    <property type="entry name" value="EAL_sf"/>
</dbReference>
<dbReference type="RefSeq" id="WP_180689814.1">
    <property type="nucleotide sequence ID" value="NZ_CP059052.1"/>
</dbReference>
<keyword evidence="6" id="KW-0812">Transmembrane</keyword>
<dbReference type="PROSITE" id="PS50924">
    <property type="entry name" value="MHYT"/>
    <property type="match status" value="1"/>
</dbReference>
<dbReference type="SMART" id="SM00267">
    <property type="entry name" value="GGDEF"/>
    <property type="match status" value="1"/>
</dbReference>
<feature type="transmembrane region" description="Helical" evidence="6">
    <location>
        <begin position="109"/>
        <end position="129"/>
    </location>
</feature>
<dbReference type="Gene3D" id="3.30.70.270">
    <property type="match status" value="1"/>
</dbReference>
<dbReference type="NCBIfam" id="TIGR00254">
    <property type="entry name" value="GGDEF"/>
    <property type="match status" value="1"/>
</dbReference>
<feature type="transmembrane region" description="Helical" evidence="6">
    <location>
        <begin position="216"/>
        <end position="237"/>
    </location>
</feature>
<feature type="transmembrane region" description="Helical" evidence="6">
    <location>
        <begin position="76"/>
        <end position="97"/>
    </location>
</feature>
<sequence length="695" mass="74729">MLTGSYSSSLALISLCVAILASYTALDLTGRIATAKGRAACLWMGGGALAMGIGVWSMHFIGMLAFSLPIDLGYDLALTAFSLLIAVLSSGFALWLVSQPSLPALQLGFGALIMGAGIACMHYTGMAALRMLPGIDYDPTLFGASLLIAVGASAAALWIAFRLRTHTPYIRQIRGLAAVVMGVAIVGMHYTGMAAANFPEGSFCGALGGGLQGDSLVYLVLITTLAVLAVALLTSVLDARLEARTAELARSLTLANQELTQLALHDTLTDLPNRTLLADRIEQAIAKVAEQGGCFALMFIDLDGFKPVNDAFGHHIGDLLLKAVAARLRGHLHSQDTLARIGGDEFVLLVELQEPNDAMDVAVKQVNLVSRPFRVAEHDLQLSASLGIVLYPGNGQDQHELLRNADAAMYHAKSAGKNGYSFFDVSMNSNARQQLQLLQDLRLALEQRQFRLHYQPKFDAQACQPIGAEALLRWEHPQQGLLLPDRFIGLAEKTGLIIPIGEWVLTEACRQMRQWLDQGHHGWRMAVNLSAIQFCHAGLVDSVARALQQNGLPANCLTLEITETTAMHDADASLTVLQRLSDMGVDLSIDDFGTGYSSLMYLKRLPANELKIDRGFVRDLEQDSDDAAIVSAIVALGQALGLRIVAEGVETDKQQDFLTRLGCDSLQGYLLGQPVPAEQFMSKLQAMGPELTAAG</sequence>
<dbReference type="CDD" id="cd01949">
    <property type="entry name" value="GGDEF"/>
    <property type="match status" value="1"/>
</dbReference>
<evidence type="ECO:0000259" key="7">
    <source>
        <dbReference type="PROSITE" id="PS50883"/>
    </source>
</evidence>
<protein>
    <recommendedName>
        <fullName evidence="3">cyclic-guanylate-specific phosphodiesterase</fullName>
        <ecNumber evidence="3">3.1.4.52</ecNumber>
    </recommendedName>
</protein>
<evidence type="ECO:0000256" key="5">
    <source>
        <dbReference type="ARBA" id="ARBA00051114"/>
    </source>
</evidence>
<evidence type="ECO:0000313" key="11">
    <source>
        <dbReference type="Proteomes" id="UP000510934"/>
    </source>
</evidence>
<dbReference type="InterPro" id="IPR000160">
    <property type="entry name" value="GGDEF_dom"/>
</dbReference>
<proteinExistence type="predicted"/>
<comment type="cofactor">
    <cofactor evidence="1">
        <name>Mg(2+)</name>
        <dbReference type="ChEBI" id="CHEBI:18420"/>
    </cofactor>
</comment>
<gene>
    <name evidence="10" type="ORF">H0H12_11820</name>
</gene>
<dbReference type="GO" id="GO:0071732">
    <property type="term" value="P:cellular response to nitric oxide"/>
    <property type="evidence" value="ECO:0007669"/>
    <property type="project" value="UniProtKB-ARBA"/>
</dbReference>
<keyword evidence="4" id="KW-0973">c-di-GMP</keyword>
<dbReference type="FunFam" id="3.30.70.270:FF:000001">
    <property type="entry name" value="Diguanylate cyclase domain protein"/>
    <property type="match status" value="1"/>
</dbReference>
<dbReference type="FunFam" id="3.20.20.450:FF:000001">
    <property type="entry name" value="Cyclic di-GMP phosphodiesterase yahA"/>
    <property type="match status" value="1"/>
</dbReference>
<dbReference type="Pfam" id="PF03707">
    <property type="entry name" value="MHYT"/>
    <property type="match status" value="3"/>
</dbReference>
<dbReference type="InterPro" id="IPR005330">
    <property type="entry name" value="MHYT_dom"/>
</dbReference>
<dbReference type="EC" id="3.1.4.52" evidence="3"/>
<dbReference type="InterPro" id="IPR001633">
    <property type="entry name" value="EAL_dom"/>
</dbReference>
<dbReference type="EMBL" id="CP059052">
    <property type="protein sequence ID" value="QLJ16560.1"/>
    <property type="molecule type" value="Genomic_DNA"/>
</dbReference>
<evidence type="ECO:0000256" key="3">
    <source>
        <dbReference type="ARBA" id="ARBA00012282"/>
    </source>
</evidence>
<dbReference type="PANTHER" id="PTHR44757:SF2">
    <property type="entry name" value="BIOFILM ARCHITECTURE MAINTENANCE PROTEIN MBAA"/>
    <property type="match status" value="1"/>
</dbReference>
<evidence type="ECO:0000313" key="10">
    <source>
        <dbReference type="EMBL" id="QLJ16560.1"/>
    </source>
</evidence>
<dbReference type="PANTHER" id="PTHR44757">
    <property type="entry name" value="DIGUANYLATE CYCLASE DGCP"/>
    <property type="match status" value="1"/>
</dbReference>
<dbReference type="CDD" id="cd01948">
    <property type="entry name" value="EAL"/>
    <property type="match status" value="1"/>
</dbReference>
<dbReference type="InterPro" id="IPR029787">
    <property type="entry name" value="Nucleotide_cyclase"/>
</dbReference>
<comment type="catalytic activity">
    <reaction evidence="5">
        <text>3',3'-c-di-GMP + H2O = 5'-phosphoguanylyl(3'-&gt;5')guanosine + H(+)</text>
        <dbReference type="Rhea" id="RHEA:24902"/>
        <dbReference type="ChEBI" id="CHEBI:15377"/>
        <dbReference type="ChEBI" id="CHEBI:15378"/>
        <dbReference type="ChEBI" id="CHEBI:58754"/>
        <dbReference type="ChEBI" id="CHEBI:58805"/>
        <dbReference type="EC" id="3.1.4.52"/>
    </reaction>
    <physiologicalReaction direction="left-to-right" evidence="5">
        <dbReference type="Rhea" id="RHEA:24903"/>
    </physiologicalReaction>
</comment>
<keyword evidence="6" id="KW-1133">Transmembrane helix</keyword>
<feature type="domain" description="GGDEF" evidence="8">
    <location>
        <begin position="293"/>
        <end position="425"/>
    </location>
</feature>
<organism evidence="10 11">
    <name type="scientific">Pseudomonas putida</name>
    <name type="common">Arthrobacter siderocapsulatus</name>
    <dbReference type="NCBI Taxonomy" id="303"/>
    <lineage>
        <taxon>Bacteria</taxon>
        <taxon>Pseudomonadati</taxon>
        <taxon>Pseudomonadota</taxon>
        <taxon>Gammaproteobacteria</taxon>
        <taxon>Pseudomonadales</taxon>
        <taxon>Pseudomonadaceae</taxon>
        <taxon>Pseudomonas</taxon>
    </lineage>
</organism>
<dbReference type="InterPro" id="IPR052155">
    <property type="entry name" value="Biofilm_reg_signaling"/>
</dbReference>
<feature type="domain" description="EAL" evidence="7">
    <location>
        <begin position="434"/>
        <end position="688"/>
    </location>
</feature>
<name>A0A7D6A512_PSEPU</name>
<evidence type="ECO:0000256" key="6">
    <source>
        <dbReference type="PROSITE-ProRule" id="PRU00244"/>
    </source>
</evidence>
<dbReference type="AlphaFoldDB" id="A0A7D6A512"/>
<dbReference type="GO" id="GO:0071111">
    <property type="term" value="F:cyclic-guanylate-specific phosphodiesterase activity"/>
    <property type="evidence" value="ECO:0007669"/>
    <property type="project" value="UniProtKB-EC"/>
</dbReference>
<evidence type="ECO:0000256" key="2">
    <source>
        <dbReference type="ARBA" id="ARBA00004533"/>
    </source>
</evidence>
<dbReference type="Pfam" id="PF00563">
    <property type="entry name" value="EAL"/>
    <property type="match status" value="1"/>
</dbReference>
<feature type="transmembrane region" description="Helical" evidence="6">
    <location>
        <begin position="47"/>
        <end position="70"/>
    </location>
</feature>
<dbReference type="PROSITE" id="PS50883">
    <property type="entry name" value="EAL"/>
    <property type="match status" value="1"/>
</dbReference>
<evidence type="ECO:0000256" key="1">
    <source>
        <dbReference type="ARBA" id="ARBA00001946"/>
    </source>
</evidence>